<dbReference type="EMBL" id="CADCUG010000150">
    <property type="protein sequence ID" value="CAA9356666.1"/>
    <property type="molecule type" value="Genomic_DNA"/>
</dbReference>
<dbReference type="Pfam" id="PF13460">
    <property type="entry name" value="NAD_binding_10"/>
    <property type="match status" value="1"/>
</dbReference>
<evidence type="ECO:0000313" key="3">
    <source>
        <dbReference type="EMBL" id="CAA9356666.1"/>
    </source>
</evidence>
<dbReference type="GO" id="GO:0044877">
    <property type="term" value="F:protein-containing complex binding"/>
    <property type="evidence" value="ECO:0007669"/>
    <property type="project" value="TreeGrafter"/>
</dbReference>
<dbReference type="Gene3D" id="3.40.50.720">
    <property type="entry name" value="NAD(P)-binding Rossmann-like Domain"/>
    <property type="match status" value="1"/>
</dbReference>
<dbReference type="SUPFAM" id="SSF55961">
    <property type="entry name" value="Bet v1-like"/>
    <property type="match status" value="1"/>
</dbReference>
<dbReference type="SUPFAM" id="SSF51735">
    <property type="entry name" value="NAD(P)-binding Rossmann-fold domains"/>
    <property type="match status" value="1"/>
</dbReference>
<feature type="domain" description="NAD(P)-binding" evidence="2">
    <location>
        <begin position="29"/>
        <end position="136"/>
    </location>
</feature>
<feature type="region of interest" description="Disordered" evidence="1">
    <location>
        <begin position="1"/>
        <end position="20"/>
    </location>
</feature>
<dbReference type="InterPro" id="IPR051207">
    <property type="entry name" value="ComplexI_NDUFA9_subunit"/>
</dbReference>
<name>A0A6J4MDX2_9ACTN</name>
<dbReference type="InterPro" id="IPR016040">
    <property type="entry name" value="NAD(P)-bd_dom"/>
</dbReference>
<dbReference type="InterPro" id="IPR021295">
    <property type="entry name" value="DUF2867"/>
</dbReference>
<gene>
    <name evidence="3" type="ORF">AVDCRST_MAG29-2630</name>
</gene>
<accession>A0A6J4MDX2</accession>
<protein>
    <submittedName>
        <fullName evidence="3">Nucleoside-diphosphate-sugar epimerase</fullName>
    </submittedName>
</protein>
<dbReference type="PANTHER" id="PTHR12126:SF11">
    <property type="entry name" value="NADH DEHYDROGENASE [UBIQUINONE] 1 ALPHA SUBCOMPLEX SUBUNIT 9, MITOCHONDRIAL"/>
    <property type="match status" value="1"/>
</dbReference>
<evidence type="ECO:0000256" key="1">
    <source>
        <dbReference type="SAM" id="MobiDB-lite"/>
    </source>
</evidence>
<organism evidence="3">
    <name type="scientific">uncultured Nocardioidaceae bacterium</name>
    <dbReference type="NCBI Taxonomy" id="253824"/>
    <lineage>
        <taxon>Bacteria</taxon>
        <taxon>Bacillati</taxon>
        <taxon>Actinomycetota</taxon>
        <taxon>Actinomycetes</taxon>
        <taxon>Propionibacteriales</taxon>
        <taxon>Nocardioidaceae</taxon>
        <taxon>environmental samples</taxon>
    </lineage>
</organism>
<sequence>MTLSSPTPSPSSATVPSAESRPLRCLVTGATGYVGGRLVPDLLAAGHTVRVMVRDRRRTTGHVWSDHVEIAEADASDPVAVAAAMRDVDVVHYLLHSIGSGGDFARTELDMARTVAEAASHAGVRRIVYLGGLSPSGKGPLSTHLASRHAVGQLFLDSGIPTAYLRAAVILGSGSASFEMLRYLTERLPVMITPRWVDSCVQPIAIRDVLRYLVGAATLPETVSRSFDVGGPDVLTYREMMHRFAAIQGLPRRRIMPVPVLTPTLSSHWVGVVTPVPGALAKPLVESLRHDAVCVEQDIDAYVPAPAEGLIGFDRAVRLALGHIQSLQVPTHWSSAMHSGAPSDPLPSDPDWAGGDLYVDEREIEVNAKPDALWKVVEGIGGENGWYSFGLLWRVRGLLDRLSGGPGLRRGRRDPYDLVVGDALDWWRVEEVEEGKLLRLRAEMRLPGLAWLELQVGSAVGGTTTFSQRALFHPRGFLGHAYWQAIKPFHGVVFGGMQRNVAKAAEELQRTGVPRNRTRIADQQAAS</sequence>
<evidence type="ECO:0000259" key="2">
    <source>
        <dbReference type="Pfam" id="PF13460"/>
    </source>
</evidence>
<dbReference type="AlphaFoldDB" id="A0A6J4MDX2"/>
<dbReference type="PANTHER" id="PTHR12126">
    <property type="entry name" value="NADH-UBIQUINONE OXIDOREDUCTASE 39 KDA SUBUNIT-RELATED"/>
    <property type="match status" value="1"/>
</dbReference>
<dbReference type="InterPro" id="IPR036291">
    <property type="entry name" value="NAD(P)-bd_dom_sf"/>
</dbReference>
<reference evidence="3" key="1">
    <citation type="submission" date="2020-02" db="EMBL/GenBank/DDBJ databases">
        <authorList>
            <person name="Meier V. D."/>
        </authorList>
    </citation>
    <scope>NUCLEOTIDE SEQUENCE</scope>
    <source>
        <strain evidence="3">AVDCRST_MAG29</strain>
    </source>
</reference>
<dbReference type="Pfam" id="PF11066">
    <property type="entry name" value="DUF2867"/>
    <property type="match status" value="1"/>
</dbReference>
<proteinExistence type="predicted"/>